<dbReference type="GO" id="GO:0016192">
    <property type="term" value="P:vesicle-mediated transport"/>
    <property type="evidence" value="ECO:0007669"/>
    <property type="project" value="InterPro"/>
</dbReference>
<reference evidence="11" key="2">
    <citation type="journal article" date="2020" name="Data Brief">
        <title>Transcriptome dataset of Babesia bovis life stages within vertebrate and invertebrate hosts.</title>
        <authorList>
            <person name="Ueti M.W."/>
            <person name="Johnson W.C."/>
            <person name="Kappmeyer L.S."/>
            <person name="Herndon D.R."/>
            <person name="Mousel M.R."/>
            <person name="Reif K.E."/>
            <person name="Taus N.S."/>
            <person name="Ifeonu O.O."/>
            <person name="Silva J.C."/>
            <person name="Suarez C.E."/>
            <person name="Brayton K.A."/>
        </authorList>
    </citation>
    <scope>NUCLEOTIDE SEQUENCE [LARGE SCALE GENOMIC DNA]</scope>
</reference>
<feature type="compositionally biased region" description="Polar residues" evidence="8">
    <location>
        <begin position="546"/>
        <end position="559"/>
    </location>
</feature>
<evidence type="ECO:0000259" key="9">
    <source>
        <dbReference type="Pfam" id="PF01602"/>
    </source>
</evidence>
<evidence type="ECO:0000256" key="7">
    <source>
        <dbReference type="PIRNR" id="PIRNR037094"/>
    </source>
</evidence>
<dbReference type="KEGG" id="bbo:BBOV_II003680"/>
<evidence type="ECO:0000256" key="8">
    <source>
        <dbReference type="SAM" id="MobiDB-lite"/>
    </source>
</evidence>
<dbReference type="Proteomes" id="UP000002173">
    <property type="component" value="Unassembled WGS sequence"/>
</dbReference>
<dbReference type="InParanoid" id="A7ATR2"/>
<evidence type="ECO:0000313" key="11">
    <source>
        <dbReference type="Proteomes" id="UP000002173"/>
    </source>
</evidence>
<dbReference type="Gene3D" id="1.25.10.10">
    <property type="entry name" value="Leucine-rich Repeat Variant"/>
    <property type="match status" value="1"/>
</dbReference>
<dbReference type="RefSeq" id="XP_001609891.1">
    <property type="nucleotide sequence ID" value="XM_001609841.1"/>
</dbReference>
<evidence type="ECO:0000313" key="10">
    <source>
        <dbReference type="EMBL" id="EDO06323.1"/>
    </source>
</evidence>
<dbReference type="EMBL" id="AAXT01000003">
    <property type="protein sequence ID" value="EDO06323.1"/>
    <property type="molecule type" value="Genomic_DNA"/>
</dbReference>
<comment type="subcellular location">
    <subcellularLocation>
        <location evidence="1">Endomembrane system</location>
    </subcellularLocation>
    <subcellularLocation>
        <location evidence="2">Golgi apparatus</location>
    </subcellularLocation>
</comment>
<gene>
    <name evidence="10" type="ORF">BBOV_II003680</name>
</gene>
<dbReference type="PANTHER" id="PTHR22780">
    <property type="entry name" value="ADAPTIN, ALPHA/GAMMA/EPSILON"/>
    <property type="match status" value="1"/>
</dbReference>
<reference evidence="11" key="3">
    <citation type="journal article" date="2021" name="Int. J. Parasitol.">
        <title>Comparative analysis of gene expression between Babesia bovis blood stages and kinetes allowed by improved genome annotation.</title>
        <authorList>
            <person name="Ueti M.W."/>
            <person name="Johnson W.C."/>
            <person name="Kappmeyer L.S."/>
            <person name="Herndon D.R."/>
            <person name="Mousel M.R."/>
            <person name="Reif K.E."/>
            <person name="Taus N.S."/>
            <person name="Ifeonu O.O."/>
            <person name="Silva J.C."/>
            <person name="Suarez C.E."/>
            <person name="Brayton K.A."/>
        </authorList>
    </citation>
    <scope>NUCLEOTIDE SEQUENCE [LARGE SCALE GENOMIC DNA]</scope>
</reference>
<organism evidence="10 11">
    <name type="scientific">Babesia bovis</name>
    <dbReference type="NCBI Taxonomy" id="5865"/>
    <lineage>
        <taxon>Eukaryota</taxon>
        <taxon>Sar</taxon>
        <taxon>Alveolata</taxon>
        <taxon>Apicomplexa</taxon>
        <taxon>Aconoidasida</taxon>
        <taxon>Piroplasmida</taxon>
        <taxon>Babesiidae</taxon>
        <taxon>Babesia</taxon>
    </lineage>
</organism>
<accession>A7ATR2</accession>
<keyword evidence="4 7" id="KW-0653">Protein transport</keyword>
<comment type="similarity">
    <text evidence="7">Belongs to the adaptor complexes large subunit family.</text>
</comment>
<dbReference type="STRING" id="5865.A7ATR2"/>
<dbReference type="InterPro" id="IPR011989">
    <property type="entry name" value="ARM-like"/>
</dbReference>
<dbReference type="InterPro" id="IPR002553">
    <property type="entry name" value="Clathrin/coatomer_adapt-like_N"/>
</dbReference>
<evidence type="ECO:0000256" key="3">
    <source>
        <dbReference type="ARBA" id="ARBA00022448"/>
    </source>
</evidence>
<dbReference type="InterPro" id="IPR050840">
    <property type="entry name" value="Adaptor_Complx_Large_Subunit"/>
</dbReference>
<dbReference type="InterPro" id="IPR017107">
    <property type="entry name" value="AP1_complex_gsu"/>
</dbReference>
<dbReference type="GeneID" id="5478120"/>
<dbReference type="InterPro" id="IPR016024">
    <property type="entry name" value="ARM-type_fold"/>
</dbReference>
<evidence type="ECO:0000256" key="1">
    <source>
        <dbReference type="ARBA" id="ARBA00004308"/>
    </source>
</evidence>
<dbReference type="OMA" id="REPNTKK"/>
<feature type="domain" description="Clathrin/coatomer adaptor adaptin-like N-terminal" evidence="9">
    <location>
        <begin position="22"/>
        <end position="514"/>
    </location>
</feature>
<keyword evidence="7" id="KW-0968">Cytoplasmic vesicle</keyword>
<reference evidence="10 11" key="1">
    <citation type="journal article" date="2007" name="PLoS Pathog.">
        <title>Genome sequence of Babesia bovis and comparative analysis of apicomplexan hemoprotozoa.</title>
        <authorList>
            <person name="Brayton K.A."/>
            <person name="Lau A.O.T."/>
            <person name="Herndon D.R."/>
            <person name="Hannick L."/>
            <person name="Kappmeyer L.S."/>
            <person name="Berens S.J."/>
            <person name="Bidwell S.L."/>
            <person name="Brown W.C."/>
            <person name="Crabtree J."/>
            <person name="Fadrosh D."/>
            <person name="Feldblum T."/>
            <person name="Forberger H.A."/>
            <person name="Haas B.J."/>
            <person name="Howell J.M."/>
            <person name="Khouri H."/>
            <person name="Koo H."/>
            <person name="Mann D.J."/>
            <person name="Norimine J."/>
            <person name="Paulsen I.T."/>
            <person name="Radune D."/>
            <person name="Ren Q."/>
            <person name="Smith R.K. Jr."/>
            <person name="Suarez C.E."/>
            <person name="White O."/>
            <person name="Wortman J.R."/>
            <person name="Knowles D.P. Jr."/>
            <person name="McElwain T.F."/>
            <person name="Nene V.M."/>
        </authorList>
    </citation>
    <scope>NUCLEOTIDE SEQUENCE [LARGE SCALE GENOMIC DNA]</scope>
    <source>
        <strain evidence="10">T2Bo</strain>
    </source>
</reference>
<dbReference type="SUPFAM" id="SSF48371">
    <property type="entry name" value="ARM repeat"/>
    <property type="match status" value="1"/>
</dbReference>
<dbReference type="Pfam" id="PF01602">
    <property type="entry name" value="Adaptin_N"/>
    <property type="match status" value="1"/>
</dbReference>
<keyword evidence="3 7" id="KW-0813">Transport</keyword>
<dbReference type="eggNOG" id="KOG1062">
    <property type="taxonomic scope" value="Eukaryota"/>
</dbReference>
<comment type="caution">
    <text evidence="10">The sequence shown here is derived from an EMBL/GenBank/DDBJ whole genome shotgun (WGS) entry which is preliminary data.</text>
</comment>
<evidence type="ECO:0000256" key="5">
    <source>
        <dbReference type="ARBA" id="ARBA00023034"/>
    </source>
</evidence>
<dbReference type="GO" id="GO:0030121">
    <property type="term" value="C:AP-1 adaptor complex"/>
    <property type="evidence" value="ECO:0007669"/>
    <property type="project" value="InterPro"/>
</dbReference>
<protein>
    <recommendedName>
        <fullName evidence="7">AP-1 complex subunit gamma</fullName>
    </recommendedName>
</protein>
<dbReference type="AlphaFoldDB" id="A7ATR2"/>
<evidence type="ECO:0000256" key="2">
    <source>
        <dbReference type="ARBA" id="ARBA00004555"/>
    </source>
</evidence>
<dbReference type="VEuPathDB" id="PiroplasmaDB:BBOV_II003680"/>
<dbReference type="PIRSF" id="PIRSF037094">
    <property type="entry name" value="AP1_complex_gamma"/>
    <property type="match status" value="1"/>
</dbReference>
<dbReference type="GO" id="GO:0006886">
    <property type="term" value="P:intracellular protein transport"/>
    <property type="evidence" value="ECO:0007669"/>
    <property type="project" value="UniProtKB-UniRule"/>
</dbReference>
<keyword evidence="11" id="KW-1185">Reference proteome</keyword>
<evidence type="ECO:0000256" key="6">
    <source>
        <dbReference type="ARBA" id="ARBA00023136"/>
    </source>
</evidence>
<proteinExistence type="inferred from homology"/>
<evidence type="ECO:0000256" key="4">
    <source>
        <dbReference type="ARBA" id="ARBA00022927"/>
    </source>
</evidence>
<dbReference type="FunCoup" id="A7ATR2">
    <property type="interactions" value="302"/>
</dbReference>
<sequence>MAGSVKDMIRAIRSCRTPAEEKAVIARESAVIRNAINGNSSSERRKNIAKLLLIHLMGHSTHFGRMECVNLVASGKFPDKRMAYLALSLILTEDSEFLTLAINSIKMDLNGGNVYAAEAALNLMSNLGNQEMFRELYYDLDRLVRSPEVNIRKRAIICIARMLRKLGQANLVPGPEAMELATNYFHMIPVLLGDHNHGVIMAGLNLLEVIIEYYPKCCTFSSIYDLLLKTLHTICNEPSGGIGVMFGGGRDYEINGVTDPFLKVKLLSLVRIVYQRCRDELPGNQQLYDAISQVIKGATLANNASHSLLYECVRTIYSEMDDPKFNQLGKDVVQKFITTNDNNIKYIALGVLNNLRDVTLVVGDNNWNIVVQSLRQPDISIRRRALEVTLKLMSRDTVKPLMQHLYDFLLAANDELKRESVTKIEAALRIHSINEFYRLETMVKIFSIAGNCVSETILHSFIASVSASSHDTKVKVTTKLFYIVPNNLGQDALVRAALWCLGEYGHLLPPLSHIDVSPTSVVTSSTAPKSEASPLDDLLGGLDESVPTNDASGPPNTNTASQVVHALEPIARHIVTCSSKSGGDCINGEYLLTCLGKLACHVPGEIAFIMRIVKQFRRHVNAELQQRAGELEALHEQNMLGVVVTGDLQLITPSIPASAPTDKPVTIEDDLLGLTDTPVNKPSAQKIDTLDFMSFEYKDSTKIKNNDEFGDLLPF</sequence>
<name>A7ATR2_BABBO</name>
<keyword evidence="5 7" id="KW-0333">Golgi apparatus</keyword>
<keyword evidence="6 7" id="KW-0472">Membrane</keyword>
<feature type="region of interest" description="Disordered" evidence="8">
    <location>
        <begin position="523"/>
        <end position="559"/>
    </location>
</feature>